<accession>A0A6A6GYP1</accession>
<sequence length="316" mass="35338">MKCSDYTVGWICAVHVEYVVAAGMLDEEHDDQMQPLTEWDDENSYTFGRIGPHNVVITCLPIGKYGIAAAAVAATHMKRSFKCIRMGLMVGIGGGVPSKNHDVRLGDIVIGACAGLTGSVLDYDHGKVMPDGKLQLTKHTDKPPSVLLNALSKLRRDHELRGNMIVSYIKDMMEKNRLLQSERRYNRPPPEEDRLYETSYQHVNEDLRCAECCEPRLVNRGRSRMNPDNPVVHYGRIASASKLMKDARYRDQMADEHEVLCFEMEAAGLDDFHCLIIRGICDYADSHKNDTWQGYAAAAAAGYAKELLHAIPSKAI</sequence>
<dbReference type="InterPro" id="IPR053137">
    <property type="entry name" value="NLR-like"/>
</dbReference>
<keyword evidence="2" id="KW-1185">Reference proteome</keyword>
<evidence type="ECO:0000313" key="1">
    <source>
        <dbReference type="EMBL" id="KAF2230827.1"/>
    </source>
</evidence>
<evidence type="ECO:0000313" key="2">
    <source>
        <dbReference type="Proteomes" id="UP000800092"/>
    </source>
</evidence>
<dbReference type="SUPFAM" id="SSF53167">
    <property type="entry name" value="Purine and uridine phosphorylases"/>
    <property type="match status" value="1"/>
</dbReference>
<proteinExistence type="predicted"/>
<dbReference type="GO" id="GO:0009116">
    <property type="term" value="P:nucleoside metabolic process"/>
    <property type="evidence" value="ECO:0007669"/>
    <property type="project" value="InterPro"/>
</dbReference>
<organism evidence="1 2">
    <name type="scientific">Viridothelium virens</name>
    <name type="common">Speckled blister lichen</name>
    <name type="synonym">Trypethelium virens</name>
    <dbReference type="NCBI Taxonomy" id="1048519"/>
    <lineage>
        <taxon>Eukaryota</taxon>
        <taxon>Fungi</taxon>
        <taxon>Dikarya</taxon>
        <taxon>Ascomycota</taxon>
        <taxon>Pezizomycotina</taxon>
        <taxon>Dothideomycetes</taxon>
        <taxon>Dothideomycetes incertae sedis</taxon>
        <taxon>Trypetheliales</taxon>
        <taxon>Trypetheliaceae</taxon>
        <taxon>Viridothelium</taxon>
    </lineage>
</organism>
<dbReference type="AlphaFoldDB" id="A0A6A6GYP1"/>
<dbReference type="PANTHER" id="PTHR46082:SF11">
    <property type="entry name" value="AAA+ ATPASE DOMAIN-CONTAINING PROTEIN-RELATED"/>
    <property type="match status" value="1"/>
</dbReference>
<dbReference type="Gene3D" id="3.40.50.1580">
    <property type="entry name" value="Nucleoside phosphorylase domain"/>
    <property type="match status" value="1"/>
</dbReference>
<dbReference type="OrthoDB" id="1577640at2759"/>
<dbReference type="GO" id="GO:0003824">
    <property type="term" value="F:catalytic activity"/>
    <property type="evidence" value="ECO:0007669"/>
    <property type="project" value="InterPro"/>
</dbReference>
<dbReference type="Proteomes" id="UP000800092">
    <property type="component" value="Unassembled WGS sequence"/>
</dbReference>
<feature type="non-terminal residue" evidence="1">
    <location>
        <position position="316"/>
    </location>
</feature>
<reference evidence="1" key="1">
    <citation type="journal article" date="2020" name="Stud. Mycol.">
        <title>101 Dothideomycetes genomes: a test case for predicting lifestyles and emergence of pathogens.</title>
        <authorList>
            <person name="Haridas S."/>
            <person name="Albert R."/>
            <person name="Binder M."/>
            <person name="Bloem J."/>
            <person name="Labutti K."/>
            <person name="Salamov A."/>
            <person name="Andreopoulos B."/>
            <person name="Baker S."/>
            <person name="Barry K."/>
            <person name="Bills G."/>
            <person name="Bluhm B."/>
            <person name="Cannon C."/>
            <person name="Castanera R."/>
            <person name="Culley D."/>
            <person name="Daum C."/>
            <person name="Ezra D."/>
            <person name="Gonzalez J."/>
            <person name="Henrissat B."/>
            <person name="Kuo A."/>
            <person name="Liang C."/>
            <person name="Lipzen A."/>
            <person name="Lutzoni F."/>
            <person name="Magnuson J."/>
            <person name="Mondo S."/>
            <person name="Nolan M."/>
            <person name="Ohm R."/>
            <person name="Pangilinan J."/>
            <person name="Park H.-J."/>
            <person name="Ramirez L."/>
            <person name="Alfaro M."/>
            <person name="Sun H."/>
            <person name="Tritt A."/>
            <person name="Yoshinaga Y."/>
            <person name="Zwiers L.-H."/>
            <person name="Turgeon B."/>
            <person name="Goodwin S."/>
            <person name="Spatafora J."/>
            <person name="Crous P."/>
            <person name="Grigoriev I."/>
        </authorList>
    </citation>
    <scope>NUCLEOTIDE SEQUENCE</scope>
    <source>
        <strain evidence="1">Tuck. ex Michener</strain>
    </source>
</reference>
<gene>
    <name evidence="1" type="ORF">EV356DRAFT_453178</name>
</gene>
<name>A0A6A6GYP1_VIRVR</name>
<protein>
    <submittedName>
        <fullName evidence="1">Purine and uridine phosphorylase</fullName>
    </submittedName>
</protein>
<dbReference type="PANTHER" id="PTHR46082">
    <property type="entry name" value="ATP/GTP-BINDING PROTEIN-RELATED"/>
    <property type="match status" value="1"/>
</dbReference>
<dbReference type="EMBL" id="ML991835">
    <property type="protein sequence ID" value="KAF2230827.1"/>
    <property type="molecule type" value="Genomic_DNA"/>
</dbReference>
<dbReference type="InterPro" id="IPR035994">
    <property type="entry name" value="Nucleoside_phosphorylase_sf"/>
</dbReference>